<dbReference type="HOGENOM" id="CLU_1064253_0_0_4"/>
<protein>
    <submittedName>
        <fullName evidence="1">Uncharacterized protein</fullName>
    </submittedName>
</protein>
<sequence>MLERWLSRLAPKARAGEPGAGRARLLGGLAAQAFARRGQCRLALAPGALTVRRAGASRKVPALFVERPLPAGVEAQPEALAALIAAALDESGGRGLPVQVTFADALVRYFIVTPADNSVRLQDLRAAAGARLQALYGDDPAGWQIVADWQAAEPFLACAVSRRWTDALQQAVAAGRGCLVSAQPEFVAAWNRSRRELDARTWLATRGEHALTLGLIAAGPRARVAAVRTLALPDPAPSLGWLRAQVARAALLDDLPAPTALLLHGPRCEAWLPGATDFTDPGMSVRWAAPGEAGAELLARAATPAVPLGWSGSAR</sequence>
<evidence type="ECO:0000313" key="2">
    <source>
        <dbReference type="Proteomes" id="UP000031838"/>
    </source>
</evidence>
<keyword evidence="2" id="KW-1185">Reference proteome</keyword>
<gene>
    <name evidence="1" type="ORF">BGL_1c01190</name>
</gene>
<evidence type="ECO:0000313" key="1">
    <source>
        <dbReference type="EMBL" id="AJK44672.1"/>
    </source>
</evidence>
<dbReference type="KEGG" id="bgp:BGL_1c01190"/>
<name>A0A0B6RH32_BURPL</name>
<reference evidence="2" key="1">
    <citation type="submission" date="2011-03" db="EMBL/GenBank/DDBJ databases">
        <authorList>
            <person name="Voget S."/>
            <person name="Streit W.R."/>
            <person name="Jaeger K.E."/>
            <person name="Daniel R."/>
        </authorList>
    </citation>
    <scope>NUCLEOTIDE SEQUENCE [LARGE SCALE GENOMIC DNA]</scope>
    <source>
        <strain evidence="2">PG1</strain>
    </source>
</reference>
<organism evidence="1 2">
    <name type="scientific">Burkholderia plantarii</name>
    <dbReference type="NCBI Taxonomy" id="41899"/>
    <lineage>
        <taxon>Bacteria</taxon>
        <taxon>Pseudomonadati</taxon>
        <taxon>Pseudomonadota</taxon>
        <taxon>Betaproteobacteria</taxon>
        <taxon>Burkholderiales</taxon>
        <taxon>Burkholderiaceae</taxon>
        <taxon>Burkholderia</taxon>
    </lineage>
</organism>
<reference evidence="1 2" key="2">
    <citation type="journal article" date="2016" name="Appl. Microbiol. Biotechnol.">
        <title>Mutations improving production and secretion of extracellular lipase by Burkholderia glumae PG1.</title>
        <authorList>
            <person name="Knapp A."/>
            <person name="Voget S."/>
            <person name="Gao R."/>
            <person name="Zaburannyi N."/>
            <person name="Krysciak D."/>
            <person name="Breuer M."/>
            <person name="Hauer B."/>
            <person name="Streit W.R."/>
            <person name="Muller R."/>
            <person name="Daniel R."/>
            <person name="Jaeger K.E."/>
        </authorList>
    </citation>
    <scope>NUCLEOTIDE SEQUENCE [LARGE SCALE GENOMIC DNA]</scope>
    <source>
        <strain evidence="1 2">PG1</strain>
    </source>
</reference>
<dbReference type="RefSeq" id="WP_063931938.1">
    <property type="nucleotide sequence ID" value="NZ_CP002580.1"/>
</dbReference>
<dbReference type="AlphaFoldDB" id="A0A0B6RH32"/>
<dbReference type="Proteomes" id="UP000031838">
    <property type="component" value="Chromosome 1"/>
</dbReference>
<dbReference type="EMBL" id="CP002580">
    <property type="protein sequence ID" value="AJK44672.1"/>
    <property type="molecule type" value="Genomic_DNA"/>
</dbReference>
<proteinExistence type="predicted"/>
<accession>A0A0B6RH32</accession>